<keyword evidence="2" id="KW-1133">Transmembrane helix</keyword>
<feature type="compositionally biased region" description="Polar residues" evidence="1">
    <location>
        <begin position="65"/>
        <end position="85"/>
    </location>
</feature>
<evidence type="ECO:0000256" key="2">
    <source>
        <dbReference type="SAM" id="Phobius"/>
    </source>
</evidence>
<feature type="transmembrane region" description="Helical" evidence="2">
    <location>
        <begin position="31"/>
        <end position="50"/>
    </location>
</feature>
<gene>
    <name evidence="3" type="ORF">PQ455_01625</name>
</gene>
<keyword evidence="2" id="KW-0472">Membrane</keyword>
<evidence type="ECO:0000313" key="3">
    <source>
        <dbReference type="EMBL" id="WCT73960.1"/>
    </source>
</evidence>
<accession>A0ABY7TNI6</accession>
<keyword evidence="4" id="KW-1185">Reference proteome</keyword>
<dbReference type="Proteomes" id="UP001220395">
    <property type="component" value="Chromosome"/>
</dbReference>
<name>A0ABY7TNI6_9SPHN</name>
<reference evidence="3 4" key="1">
    <citation type="submission" date="2023-02" db="EMBL/GenBank/DDBJ databases">
        <title>Genome sequence of Sphingomonas naphthae.</title>
        <authorList>
            <person name="Kim S."/>
            <person name="Heo J."/>
            <person name="Kwon S.-W."/>
        </authorList>
    </citation>
    <scope>NUCLEOTIDE SEQUENCE [LARGE SCALE GENOMIC DNA]</scope>
    <source>
        <strain evidence="3 4">KACC 18716</strain>
    </source>
</reference>
<dbReference type="EMBL" id="CP117411">
    <property type="protein sequence ID" value="WCT73960.1"/>
    <property type="molecule type" value="Genomic_DNA"/>
</dbReference>
<proteinExistence type="predicted"/>
<organism evidence="3 4">
    <name type="scientific">Sphingomonas naphthae</name>
    <dbReference type="NCBI Taxonomy" id="1813468"/>
    <lineage>
        <taxon>Bacteria</taxon>
        <taxon>Pseudomonadati</taxon>
        <taxon>Pseudomonadota</taxon>
        <taxon>Alphaproteobacteria</taxon>
        <taxon>Sphingomonadales</taxon>
        <taxon>Sphingomonadaceae</taxon>
        <taxon>Sphingomonas</taxon>
    </lineage>
</organism>
<evidence type="ECO:0000313" key="4">
    <source>
        <dbReference type="Proteomes" id="UP001220395"/>
    </source>
</evidence>
<dbReference type="RefSeq" id="WP_273688622.1">
    <property type="nucleotide sequence ID" value="NZ_CP117411.1"/>
</dbReference>
<evidence type="ECO:0000256" key="1">
    <source>
        <dbReference type="SAM" id="MobiDB-lite"/>
    </source>
</evidence>
<sequence>MRSPLAIACTALAILATAVSCHIAGQRIADLTMGAALCLFLLAAILEWLACLPPEAAPGDVPTSRPVTPSATLGSRSRQPSSGAQ</sequence>
<protein>
    <submittedName>
        <fullName evidence="3">Uncharacterized protein</fullName>
    </submittedName>
</protein>
<dbReference type="PROSITE" id="PS51257">
    <property type="entry name" value="PROKAR_LIPOPROTEIN"/>
    <property type="match status" value="1"/>
</dbReference>
<keyword evidence="2" id="KW-0812">Transmembrane</keyword>
<feature type="region of interest" description="Disordered" evidence="1">
    <location>
        <begin position="56"/>
        <end position="85"/>
    </location>
</feature>